<feature type="compositionally biased region" description="Polar residues" evidence="1">
    <location>
        <begin position="148"/>
        <end position="158"/>
    </location>
</feature>
<evidence type="ECO:0000313" key="3">
    <source>
        <dbReference type="Proteomes" id="UP000784294"/>
    </source>
</evidence>
<dbReference type="EMBL" id="CAAALY010016835">
    <property type="protein sequence ID" value="VEL13130.1"/>
    <property type="molecule type" value="Genomic_DNA"/>
</dbReference>
<feature type="compositionally biased region" description="Low complexity" evidence="1">
    <location>
        <begin position="37"/>
        <end position="58"/>
    </location>
</feature>
<comment type="caution">
    <text evidence="2">The sequence shown here is derived from an EMBL/GenBank/DDBJ whole genome shotgun (WGS) entry which is preliminary data.</text>
</comment>
<proteinExistence type="predicted"/>
<gene>
    <name evidence="2" type="ORF">PXEA_LOCUS6570</name>
</gene>
<reference evidence="2" key="1">
    <citation type="submission" date="2018-11" db="EMBL/GenBank/DDBJ databases">
        <authorList>
            <consortium name="Pathogen Informatics"/>
        </authorList>
    </citation>
    <scope>NUCLEOTIDE SEQUENCE</scope>
</reference>
<dbReference type="Proteomes" id="UP000784294">
    <property type="component" value="Unassembled WGS sequence"/>
</dbReference>
<keyword evidence="3" id="KW-1185">Reference proteome</keyword>
<evidence type="ECO:0000256" key="1">
    <source>
        <dbReference type="SAM" id="MobiDB-lite"/>
    </source>
</evidence>
<feature type="compositionally biased region" description="Low complexity" evidence="1">
    <location>
        <begin position="96"/>
        <end position="106"/>
    </location>
</feature>
<organism evidence="2 3">
    <name type="scientific">Protopolystoma xenopodis</name>
    <dbReference type="NCBI Taxonomy" id="117903"/>
    <lineage>
        <taxon>Eukaryota</taxon>
        <taxon>Metazoa</taxon>
        <taxon>Spiralia</taxon>
        <taxon>Lophotrochozoa</taxon>
        <taxon>Platyhelminthes</taxon>
        <taxon>Monogenea</taxon>
        <taxon>Polyopisthocotylea</taxon>
        <taxon>Polystomatidea</taxon>
        <taxon>Polystomatidae</taxon>
        <taxon>Protopolystoma</taxon>
    </lineage>
</organism>
<name>A0A3S5FCK4_9PLAT</name>
<protein>
    <submittedName>
        <fullName evidence="2">Uncharacterized protein</fullName>
    </submittedName>
</protein>
<feature type="region of interest" description="Disordered" evidence="1">
    <location>
        <begin position="1"/>
        <end position="160"/>
    </location>
</feature>
<evidence type="ECO:0000313" key="2">
    <source>
        <dbReference type="EMBL" id="VEL13130.1"/>
    </source>
</evidence>
<dbReference type="AlphaFoldDB" id="A0A3S5FCK4"/>
<accession>A0A3S5FCK4</accession>
<sequence length="258" mass="27358">MSLQSMPHPPEGSGYEPRCHTTRVHQSLASETEPHETSPSSNSGSGSGDSDGANSCSSTGASCSTPRVCRRMTTSRTPEASYAEVRECMGEVCDVSSTSSTSTTSSLGNAAGTRSEGIAVSRTKGSSGDGDVCRPDSHFSAGDFEAPRSTTQRSVSSEDNVEWSALMPKVRAPEVTQQLNSDPLSAWTDLHRDDPSRHHRVLDLVLGSGTPNQDPHTLSHIHARLCVSSSCKSVLKPCPTNRASQEESCKLLPSRLIG</sequence>